<dbReference type="GO" id="GO:0004114">
    <property type="term" value="F:3',5'-cyclic-nucleotide phosphodiesterase activity"/>
    <property type="evidence" value="ECO:0007669"/>
    <property type="project" value="InterPro"/>
</dbReference>
<keyword evidence="15" id="KW-1185">Reference proteome</keyword>
<evidence type="ECO:0000256" key="1">
    <source>
        <dbReference type="ARBA" id="ARBA00004141"/>
    </source>
</evidence>
<evidence type="ECO:0000256" key="8">
    <source>
        <dbReference type="PIRSR" id="PIRSR623088-2"/>
    </source>
</evidence>
<evidence type="ECO:0000256" key="9">
    <source>
        <dbReference type="PIRSR" id="PIRSR623088-3"/>
    </source>
</evidence>
<comment type="subcellular location">
    <subcellularLocation>
        <location evidence="1">Membrane</location>
        <topology evidence="1">Multi-pass membrane protein</topology>
    </subcellularLocation>
</comment>
<dbReference type="GO" id="GO:0046872">
    <property type="term" value="F:metal ion binding"/>
    <property type="evidence" value="ECO:0007669"/>
    <property type="project" value="UniProtKB-KW"/>
</dbReference>
<evidence type="ECO:0000256" key="2">
    <source>
        <dbReference type="ARBA" id="ARBA00022692"/>
    </source>
</evidence>
<dbReference type="SMART" id="SM00471">
    <property type="entry name" value="HDc"/>
    <property type="match status" value="1"/>
</dbReference>
<feature type="transmembrane region" description="Helical" evidence="12">
    <location>
        <begin position="154"/>
        <end position="174"/>
    </location>
</feature>
<evidence type="ECO:0000313" key="15">
    <source>
        <dbReference type="Proteomes" id="UP000654075"/>
    </source>
</evidence>
<evidence type="ECO:0000256" key="10">
    <source>
        <dbReference type="RuleBase" id="RU363067"/>
    </source>
</evidence>
<dbReference type="PROSITE" id="PS51845">
    <property type="entry name" value="PDEASE_I_2"/>
    <property type="match status" value="1"/>
</dbReference>
<feature type="transmembrane region" description="Helical" evidence="12">
    <location>
        <begin position="126"/>
        <end position="147"/>
    </location>
</feature>
<dbReference type="SUPFAM" id="SSF109604">
    <property type="entry name" value="HD-domain/PDEase-like"/>
    <property type="match status" value="1"/>
</dbReference>
<keyword evidence="5 12" id="KW-1133">Transmembrane helix</keyword>
<protein>
    <recommendedName>
        <fullName evidence="10">Phosphodiesterase</fullName>
        <ecNumber evidence="10">3.1.4.-</ecNumber>
    </recommendedName>
</protein>
<dbReference type="InterPro" id="IPR003607">
    <property type="entry name" value="HD/PDEase_dom"/>
</dbReference>
<dbReference type="Gene3D" id="1.20.120.350">
    <property type="entry name" value="Voltage-gated potassium channels. Chain C"/>
    <property type="match status" value="1"/>
</dbReference>
<dbReference type="Pfam" id="PF00233">
    <property type="entry name" value="PDEase_I"/>
    <property type="match status" value="1"/>
</dbReference>
<dbReference type="InterPro" id="IPR027359">
    <property type="entry name" value="Volt_channel_dom_sf"/>
</dbReference>
<feature type="binding site" evidence="9">
    <location>
        <position position="641"/>
    </location>
    <ligand>
        <name>Zn(2+)</name>
        <dbReference type="ChEBI" id="CHEBI:29105"/>
        <label>2</label>
    </ligand>
</feature>
<evidence type="ECO:0000256" key="5">
    <source>
        <dbReference type="ARBA" id="ARBA00022989"/>
    </source>
</evidence>
<feature type="active site" description="Proton donor" evidence="7">
    <location>
        <position position="600"/>
    </location>
</feature>
<accession>A0A813HIK8</accession>
<sequence length="901" mass="102237">MTDNFDAAILPPLPSSVPQEPRSPNAAAPKLRSRPTTAFMTRSSVTLSRRAVTREIIAEVAAPFKKIVSMEDKESPFSRRKAAPYCRRLIKNKYFQCAMFLALLAALFLPDFWVLADRPGNLGLDIVLSLVLLMFVFELVVQSIGLWRTYVNSFFFWMDLLGAVSLVLDLSYIADASPPADEDAVSNNVIIMRAARVAKLGARAGRFTKLVKLLRFLPGMNKNHSDEGDTAKVISVRLITALSTRTSCLIIVLVMIMPLFSMWTYPEEDWSTRTFMDILEKTYSRNPSRFAWQLNELTHFYDDKPYHPWRVSAKRGQDLLQNITEQLPWVAASGRPKRAKNNVVFFSKHLVCEFNFTSPNQTDSLMNVLLLVVVIIMMLSFSLVLSNSVSAIVLRPLEQLLTQVRQMASTIFQSVTDMALVMKEESMKEDAGWEDESDSEGEGGGKAFGNETELLEKVVQKLAVLSDITMNKSVVDPETMQGLGEGDRAVINGFQGGADEARWSRELPEMDKMDSDGLHDAAQFETIINAQRLMVENAGLSLELIDSWNLNPLELDRARNHAAAMYFLGPHNHGIEFDAVVMGNFLQEAEHGYIKSCPYHNWFHAVDVTHAVYRLLNLLVAETYLSKEERFAVLVSAISHDIGHPGLNNTFLIETNHELALRYNDKSPLENLHCAKLFGVLGQPKCNVFGSLSKQQYAEVRKVCIDAILHTDNAQHFTMIKEVQMLYEVNSEILDISHQMCEEDPDSWPTTEAMECFRVPETRQLLVNLFLHTADISNSMKPFRICRIWAWQVLEEFFVQGDAELRLGVPVQALNDREKVNRPFSQVGFIEFLVSPMIFAVIRVFPQMDALAVQMLQNARTWQKHWETDNKQYPSEEDKKALNARIMKLEQRYRTCLSPPL</sequence>
<feature type="binding site" evidence="8">
    <location>
        <position position="775"/>
    </location>
    <ligand>
        <name>AMP</name>
        <dbReference type="ChEBI" id="CHEBI:456215"/>
    </ligand>
</feature>
<dbReference type="Gene3D" id="1.10.1300.10">
    <property type="entry name" value="3'5'-cyclic nucleotide phosphodiesterase, catalytic domain"/>
    <property type="match status" value="1"/>
</dbReference>
<feature type="transmembrane region" description="Helical" evidence="12">
    <location>
        <begin position="242"/>
        <end position="265"/>
    </location>
</feature>
<dbReference type="AlphaFoldDB" id="A0A813HIK8"/>
<evidence type="ECO:0000256" key="4">
    <source>
        <dbReference type="ARBA" id="ARBA00022801"/>
    </source>
</evidence>
<feature type="binding site" evidence="9">
    <location>
        <position position="604"/>
    </location>
    <ligand>
        <name>Zn(2+)</name>
        <dbReference type="ChEBI" id="CHEBI:29105"/>
        <label>1</label>
    </ligand>
</feature>
<comment type="similarity">
    <text evidence="10">Belongs to the cyclic nucleotide phosphodiesterase family.</text>
</comment>
<feature type="compositionally biased region" description="Acidic residues" evidence="11">
    <location>
        <begin position="432"/>
        <end position="441"/>
    </location>
</feature>
<keyword evidence="2 12" id="KW-0812">Transmembrane</keyword>
<dbReference type="PROSITE" id="PS00126">
    <property type="entry name" value="PDEASE_I_1"/>
    <property type="match status" value="1"/>
</dbReference>
<dbReference type="PRINTS" id="PR00387">
    <property type="entry name" value="PDIESTERASE1"/>
</dbReference>
<proteinExistence type="inferred from homology"/>
<dbReference type="Proteomes" id="UP000654075">
    <property type="component" value="Unassembled WGS sequence"/>
</dbReference>
<dbReference type="InterPro" id="IPR023088">
    <property type="entry name" value="PDEase"/>
</dbReference>
<feature type="binding site" evidence="8">
    <location>
        <position position="826"/>
    </location>
    <ligand>
        <name>AMP</name>
        <dbReference type="ChEBI" id="CHEBI:456215"/>
    </ligand>
</feature>
<evidence type="ECO:0000256" key="6">
    <source>
        <dbReference type="ARBA" id="ARBA00023136"/>
    </source>
</evidence>
<evidence type="ECO:0000256" key="7">
    <source>
        <dbReference type="PIRSR" id="PIRSR623088-1"/>
    </source>
</evidence>
<comment type="caution">
    <text evidence="14">The sequence shown here is derived from an EMBL/GenBank/DDBJ whole genome shotgun (WGS) entry which is preliminary data.</text>
</comment>
<evidence type="ECO:0000256" key="12">
    <source>
        <dbReference type="SAM" id="Phobius"/>
    </source>
</evidence>
<feature type="binding site" evidence="8">
    <location>
        <begin position="600"/>
        <end position="604"/>
    </location>
    <ligand>
        <name>AMP</name>
        <dbReference type="ChEBI" id="CHEBI:456215"/>
    </ligand>
</feature>
<dbReference type="InterPro" id="IPR036971">
    <property type="entry name" value="PDEase_catalytic_dom_sf"/>
</dbReference>
<feature type="binding site" evidence="9">
    <location>
        <position position="775"/>
    </location>
    <ligand>
        <name>Zn(2+)</name>
        <dbReference type="ChEBI" id="CHEBI:29105"/>
        <label>1</label>
    </ligand>
</feature>
<dbReference type="InterPro" id="IPR023174">
    <property type="entry name" value="PDEase_CS"/>
</dbReference>
<feature type="binding site" evidence="9">
    <location>
        <position position="640"/>
    </location>
    <ligand>
        <name>Zn(2+)</name>
        <dbReference type="ChEBI" id="CHEBI:29105"/>
        <label>1</label>
    </ligand>
</feature>
<feature type="transmembrane region" description="Helical" evidence="12">
    <location>
        <begin position="94"/>
        <end position="114"/>
    </location>
</feature>
<feature type="transmembrane region" description="Helical" evidence="12">
    <location>
        <begin position="365"/>
        <end position="385"/>
    </location>
</feature>
<feature type="domain" description="PDEase" evidence="13">
    <location>
        <begin position="522"/>
        <end position="873"/>
    </location>
</feature>
<evidence type="ECO:0000256" key="11">
    <source>
        <dbReference type="SAM" id="MobiDB-lite"/>
    </source>
</evidence>
<evidence type="ECO:0000256" key="3">
    <source>
        <dbReference type="ARBA" id="ARBA00022723"/>
    </source>
</evidence>
<gene>
    <name evidence="14" type="ORF">PGLA1383_LOCUS53184</name>
</gene>
<organism evidence="14 15">
    <name type="scientific">Polarella glacialis</name>
    <name type="common">Dinoflagellate</name>
    <dbReference type="NCBI Taxonomy" id="89957"/>
    <lineage>
        <taxon>Eukaryota</taxon>
        <taxon>Sar</taxon>
        <taxon>Alveolata</taxon>
        <taxon>Dinophyceae</taxon>
        <taxon>Suessiales</taxon>
        <taxon>Suessiaceae</taxon>
        <taxon>Polarella</taxon>
    </lineage>
</organism>
<dbReference type="PANTHER" id="PTHR11347">
    <property type="entry name" value="CYCLIC NUCLEOTIDE PHOSPHODIESTERASE"/>
    <property type="match status" value="1"/>
</dbReference>
<evidence type="ECO:0000259" key="13">
    <source>
        <dbReference type="PROSITE" id="PS51845"/>
    </source>
</evidence>
<feature type="region of interest" description="Disordered" evidence="11">
    <location>
        <begin position="11"/>
        <end position="33"/>
    </location>
</feature>
<name>A0A813HIK8_POLGL</name>
<feature type="binding site" evidence="8">
    <location>
        <position position="641"/>
    </location>
    <ligand>
        <name>AMP</name>
        <dbReference type="ChEBI" id="CHEBI:456215"/>
    </ligand>
</feature>
<dbReference type="InterPro" id="IPR002073">
    <property type="entry name" value="PDEase_catalytic_dom"/>
</dbReference>
<keyword evidence="4 10" id="KW-0378">Hydrolase</keyword>
<dbReference type="GO" id="GO:0007165">
    <property type="term" value="P:signal transduction"/>
    <property type="evidence" value="ECO:0007669"/>
    <property type="project" value="InterPro"/>
</dbReference>
<evidence type="ECO:0000313" key="14">
    <source>
        <dbReference type="EMBL" id="CAE8637886.1"/>
    </source>
</evidence>
<dbReference type="CDD" id="cd00077">
    <property type="entry name" value="HDc"/>
    <property type="match status" value="1"/>
</dbReference>
<dbReference type="EMBL" id="CAJNNV010031793">
    <property type="protein sequence ID" value="CAE8637886.1"/>
    <property type="molecule type" value="Genomic_DNA"/>
</dbReference>
<dbReference type="OrthoDB" id="189220at2759"/>
<dbReference type="GO" id="GO:0016020">
    <property type="term" value="C:membrane"/>
    <property type="evidence" value="ECO:0007669"/>
    <property type="project" value="UniProtKB-SubCell"/>
</dbReference>
<keyword evidence="6 12" id="KW-0472">Membrane</keyword>
<comment type="cofactor">
    <cofactor evidence="10">
        <name>a divalent metal cation</name>
        <dbReference type="ChEBI" id="CHEBI:60240"/>
    </cofactor>
    <text evidence="10">Binds 2 divalent metal cations per subunit. Site 1 may preferentially bind zinc ions, while site 2 has a preference for magnesium and/or manganese ions.</text>
</comment>
<keyword evidence="3 9" id="KW-0479">Metal-binding</keyword>
<feature type="region of interest" description="Disordered" evidence="11">
    <location>
        <begin position="427"/>
        <end position="447"/>
    </location>
</feature>
<reference evidence="14" key="1">
    <citation type="submission" date="2021-02" db="EMBL/GenBank/DDBJ databases">
        <authorList>
            <person name="Dougan E. K."/>
            <person name="Rhodes N."/>
            <person name="Thang M."/>
            <person name="Chan C."/>
        </authorList>
    </citation>
    <scope>NUCLEOTIDE SEQUENCE</scope>
</reference>
<dbReference type="EC" id="3.1.4.-" evidence="10"/>
<feature type="binding site" evidence="9">
    <location>
        <position position="641"/>
    </location>
    <ligand>
        <name>Zn(2+)</name>
        <dbReference type="ChEBI" id="CHEBI:29105"/>
        <label>1</label>
    </ligand>
</feature>